<feature type="transmembrane region" description="Helical" evidence="8">
    <location>
        <begin position="440"/>
        <end position="461"/>
    </location>
</feature>
<evidence type="ECO:0000256" key="3">
    <source>
        <dbReference type="ARBA" id="ARBA00007931"/>
    </source>
</evidence>
<feature type="transmembrane region" description="Helical" evidence="8">
    <location>
        <begin position="199"/>
        <end position="218"/>
    </location>
</feature>
<keyword evidence="10" id="KW-0378">Hydrolase</keyword>
<feature type="transmembrane region" description="Helical" evidence="8">
    <location>
        <begin position="166"/>
        <end position="187"/>
    </location>
</feature>
<dbReference type="GO" id="GO:0031293">
    <property type="term" value="P:membrane protein intracellular domain proteolysis"/>
    <property type="evidence" value="ECO:0007669"/>
    <property type="project" value="TreeGrafter"/>
</dbReference>
<reference evidence="10 11" key="1">
    <citation type="submission" date="2019-02" db="EMBL/GenBank/DDBJ databases">
        <title>Deep-cultivation of Planctomycetes and their phenomic and genomic characterization uncovers novel biology.</title>
        <authorList>
            <person name="Wiegand S."/>
            <person name="Jogler M."/>
            <person name="Boedeker C."/>
            <person name="Pinto D."/>
            <person name="Vollmers J."/>
            <person name="Rivas-Marin E."/>
            <person name="Kohn T."/>
            <person name="Peeters S.H."/>
            <person name="Heuer A."/>
            <person name="Rast P."/>
            <person name="Oberbeckmann S."/>
            <person name="Bunk B."/>
            <person name="Jeske O."/>
            <person name="Meyerdierks A."/>
            <person name="Storesund J.E."/>
            <person name="Kallscheuer N."/>
            <person name="Luecker S."/>
            <person name="Lage O.M."/>
            <person name="Pohl T."/>
            <person name="Merkel B.J."/>
            <person name="Hornburger P."/>
            <person name="Mueller R.-W."/>
            <person name="Bruemmer F."/>
            <person name="Labrenz M."/>
            <person name="Spormann A.M."/>
            <person name="Op Den Camp H."/>
            <person name="Overmann J."/>
            <person name="Amann R."/>
            <person name="Jetten M.S.M."/>
            <person name="Mascher T."/>
            <person name="Medema M.H."/>
            <person name="Devos D.P."/>
            <person name="Kaster A.-K."/>
            <person name="Ovreas L."/>
            <person name="Rohde M."/>
            <person name="Galperin M.Y."/>
            <person name="Jogler C."/>
        </authorList>
    </citation>
    <scope>NUCLEOTIDE SEQUENCE [LARGE SCALE GENOMIC DNA]</scope>
    <source>
        <strain evidence="10 11">Poly59</strain>
    </source>
</reference>
<keyword evidence="4 8" id="KW-0812">Transmembrane</keyword>
<dbReference type="GO" id="GO:0016020">
    <property type="term" value="C:membrane"/>
    <property type="evidence" value="ECO:0007669"/>
    <property type="project" value="InterPro"/>
</dbReference>
<comment type="subcellular location">
    <subcellularLocation>
        <location evidence="2">Endomembrane system</location>
        <topology evidence="2">Multi-pass membrane protein</topology>
    </subcellularLocation>
</comment>
<dbReference type="Proteomes" id="UP000317977">
    <property type="component" value="Unassembled WGS sequence"/>
</dbReference>
<keyword evidence="10" id="KW-0645">Protease</keyword>
<dbReference type="GO" id="GO:0004222">
    <property type="term" value="F:metalloendopeptidase activity"/>
    <property type="evidence" value="ECO:0007669"/>
    <property type="project" value="InterPro"/>
</dbReference>
<dbReference type="PANTHER" id="PTHR13325:SF3">
    <property type="entry name" value="MEMBRANE-BOUND TRANSCRIPTION FACTOR SITE-2 PROTEASE"/>
    <property type="match status" value="1"/>
</dbReference>
<organism evidence="10 11">
    <name type="scientific">Rubripirellula reticaptiva</name>
    <dbReference type="NCBI Taxonomy" id="2528013"/>
    <lineage>
        <taxon>Bacteria</taxon>
        <taxon>Pseudomonadati</taxon>
        <taxon>Planctomycetota</taxon>
        <taxon>Planctomycetia</taxon>
        <taxon>Pirellulales</taxon>
        <taxon>Pirellulaceae</taxon>
        <taxon>Rubripirellula</taxon>
    </lineage>
</organism>
<comment type="cofactor">
    <cofactor evidence="1">
        <name>Zn(2+)</name>
        <dbReference type="ChEBI" id="CHEBI:29105"/>
    </cofactor>
</comment>
<feature type="transmembrane region" description="Helical" evidence="8">
    <location>
        <begin position="238"/>
        <end position="256"/>
    </location>
</feature>
<gene>
    <name evidence="10" type="primary">yydH_2</name>
    <name evidence="10" type="ORF">Poly59_44400</name>
</gene>
<dbReference type="AlphaFoldDB" id="A0A5C6EMS7"/>
<keyword evidence="7" id="KW-0175">Coiled coil</keyword>
<feature type="domain" description="Peptidase M50" evidence="9">
    <location>
        <begin position="210"/>
        <end position="341"/>
    </location>
</feature>
<dbReference type="GO" id="GO:0005737">
    <property type="term" value="C:cytoplasm"/>
    <property type="evidence" value="ECO:0007669"/>
    <property type="project" value="TreeGrafter"/>
</dbReference>
<sequence length="723" mass="79828">MPGQGPEPGPGPAGEPAVMIRMDSAVEFTSREIGSQTQVFAHHQSIGKFFQLGPEEYRIASLFDGTRTMSDVVAQLELDGMDWEPAEVAELVQRFVSCGIAHAMPVAGAASPTTAAAPKSSPQANKPNVFSQLLPKSLSMIISQRIPLLQGDRIAASLERRVGSIFSTNGICIWILLVASGLMLVFGHHHEFAIELRRMFDPGMWMVLFVIWVVSKVIHELGHAVAAKYHGVRVGKIGIMFFLFAPLAYVDVTDAWKLRSRWSRIQIALGGVYVELAFAAVAAWTWWFLPAGMAKHLAAQFFMISGPATLLVNANPLLRLDGYFVVGDLVEIPNLRMHGRNHCAAWIEKVLVNIPSPRPLLTGWRRTFATVHAVASVAFQIVWMSGLVIGISIWAKGLGIALAIVAAVLWCVFPLTKWVLKVWMYQSDQKRFFTSQRYRLVMLGFFVFSTLPSLSIVHSPMDRRVPVVVRFHDEQIARSATEAFVRKVHVTSGQRVSHGTLLIELDNPELKMKRDQKADDLQLAELRAIQLRRQHQLAMAASELETAESLRRQLDELNQQVRSLSIVAEREGFVIGLGVEQLQGRFVHPGDELLRVADPQEKELLVSVGPSDVEAFGKVTAQKLPGAVRLRGGQSFQATPMTLRPRARTTLPHPALAATVGGPLPVEPSPDDDGQWRVVDPQMESVTPLDPITSLDIHAGQIGTLSITDNRTIASRLYDAMSR</sequence>
<dbReference type="InterPro" id="IPR008915">
    <property type="entry name" value="Peptidase_M50"/>
</dbReference>
<feature type="transmembrane region" description="Helical" evidence="8">
    <location>
        <begin position="400"/>
        <end position="420"/>
    </location>
</feature>
<evidence type="ECO:0000313" key="10">
    <source>
        <dbReference type="EMBL" id="TWU49815.1"/>
    </source>
</evidence>
<evidence type="ECO:0000259" key="9">
    <source>
        <dbReference type="Pfam" id="PF02163"/>
    </source>
</evidence>
<dbReference type="GO" id="GO:0012505">
    <property type="term" value="C:endomembrane system"/>
    <property type="evidence" value="ECO:0007669"/>
    <property type="project" value="UniProtKB-SubCell"/>
</dbReference>
<name>A0A5C6EMS7_9BACT</name>
<dbReference type="PANTHER" id="PTHR13325">
    <property type="entry name" value="PROTEASE M50 MEMBRANE-BOUND TRANSCRIPTION FACTOR SITE 2 PROTEASE"/>
    <property type="match status" value="1"/>
</dbReference>
<keyword evidence="11" id="KW-1185">Reference proteome</keyword>
<keyword evidence="5 8" id="KW-1133">Transmembrane helix</keyword>
<evidence type="ECO:0000256" key="2">
    <source>
        <dbReference type="ARBA" id="ARBA00004127"/>
    </source>
</evidence>
<evidence type="ECO:0000256" key="5">
    <source>
        <dbReference type="ARBA" id="ARBA00022989"/>
    </source>
</evidence>
<accession>A0A5C6EMS7</accession>
<evidence type="ECO:0000256" key="4">
    <source>
        <dbReference type="ARBA" id="ARBA00022692"/>
    </source>
</evidence>
<evidence type="ECO:0000256" key="8">
    <source>
        <dbReference type="SAM" id="Phobius"/>
    </source>
</evidence>
<evidence type="ECO:0000256" key="1">
    <source>
        <dbReference type="ARBA" id="ARBA00001947"/>
    </source>
</evidence>
<evidence type="ECO:0000256" key="6">
    <source>
        <dbReference type="ARBA" id="ARBA00023136"/>
    </source>
</evidence>
<evidence type="ECO:0000313" key="11">
    <source>
        <dbReference type="Proteomes" id="UP000317977"/>
    </source>
</evidence>
<dbReference type="EMBL" id="SJPX01000004">
    <property type="protein sequence ID" value="TWU49815.1"/>
    <property type="molecule type" value="Genomic_DNA"/>
</dbReference>
<dbReference type="InterPro" id="IPR001193">
    <property type="entry name" value="MBTPS2"/>
</dbReference>
<feature type="coiled-coil region" evidence="7">
    <location>
        <begin position="540"/>
        <end position="567"/>
    </location>
</feature>
<comment type="similarity">
    <text evidence="3">Belongs to the peptidase M50B family.</text>
</comment>
<comment type="caution">
    <text evidence="10">The sequence shown here is derived from an EMBL/GenBank/DDBJ whole genome shotgun (WGS) entry which is preliminary data.</text>
</comment>
<dbReference type="Pfam" id="PF02163">
    <property type="entry name" value="Peptidase_M50"/>
    <property type="match status" value="1"/>
</dbReference>
<proteinExistence type="inferred from homology"/>
<feature type="transmembrane region" description="Helical" evidence="8">
    <location>
        <begin position="268"/>
        <end position="287"/>
    </location>
</feature>
<keyword evidence="6 8" id="KW-0472">Membrane</keyword>
<evidence type="ECO:0000256" key="7">
    <source>
        <dbReference type="SAM" id="Coils"/>
    </source>
</evidence>
<keyword evidence="10" id="KW-0482">Metalloprotease</keyword>
<feature type="transmembrane region" description="Helical" evidence="8">
    <location>
        <begin position="368"/>
        <end position="394"/>
    </location>
</feature>
<protein>
    <submittedName>
        <fullName evidence="10">Putative peptide zinc metalloprotease protein YydH</fullName>
    </submittedName>
</protein>